<evidence type="ECO:0000313" key="2">
    <source>
        <dbReference type="Proteomes" id="UP000628710"/>
    </source>
</evidence>
<dbReference type="EMBL" id="JAEMNX010000014">
    <property type="protein sequence ID" value="MBJ7538421.1"/>
    <property type="molecule type" value="Genomic_DNA"/>
</dbReference>
<evidence type="ECO:0000313" key="1">
    <source>
        <dbReference type="EMBL" id="MBJ7538421.1"/>
    </source>
</evidence>
<dbReference type="InterPro" id="IPR027266">
    <property type="entry name" value="TrmE/GcvT-like"/>
</dbReference>
<proteinExistence type="predicted"/>
<keyword evidence="2" id="KW-1185">Reference proteome</keyword>
<organism evidence="1 2">
    <name type="scientific">Marinomonas transparens</name>
    <dbReference type="NCBI Taxonomy" id="2795388"/>
    <lineage>
        <taxon>Bacteria</taxon>
        <taxon>Pseudomonadati</taxon>
        <taxon>Pseudomonadota</taxon>
        <taxon>Gammaproteobacteria</taxon>
        <taxon>Oceanospirillales</taxon>
        <taxon>Oceanospirillaceae</taxon>
        <taxon>Marinomonas</taxon>
    </lineage>
</organism>
<dbReference type="InterPro" id="IPR007375">
    <property type="entry name" value="SoxG"/>
</dbReference>
<dbReference type="Pfam" id="PF04268">
    <property type="entry name" value="SoxG"/>
    <property type="match status" value="1"/>
</dbReference>
<dbReference type="Gene3D" id="3.30.1360.120">
    <property type="entry name" value="Probable tRNA modification gtpase trme, domain 1"/>
    <property type="match status" value="1"/>
</dbReference>
<dbReference type="SUPFAM" id="SSF103025">
    <property type="entry name" value="Folate-binding domain"/>
    <property type="match status" value="1"/>
</dbReference>
<dbReference type="AlphaFoldDB" id="A0A934N6V1"/>
<accession>A0A934N6V1</accession>
<gene>
    <name evidence="1" type="ORF">I8J31_12120</name>
</gene>
<reference evidence="1" key="1">
    <citation type="submission" date="2020-12" db="EMBL/GenBank/DDBJ databases">
        <title>Marinomonas arctica sp. nov., a psychrotolerant bacterium isolated from the Arctic.</title>
        <authorList>
            <person name="Zhang Y."/>
        </authorList>
    </citation>
    <scope>NUCLEOTIDE SEQUENCE</scope>
    <source>
        <strain evidence="1">C1424</strain>
    </source>
</reference>
<dbReference type="Proteomes" id="UP000628710">
    <property type="component" value="Unassembled WGS sequence"/>
</dbReference>
<protein>
    <submittedName>
        <fullName evidence="1">Sarcosine oxidase subunit gamma</fullName>
    </submittedName>
</protein>
<comment type="caution">
    <text evidence="1">The sequence shown here is derived from an EMBL/GenBank/DDBJ whole genome shotgun (WGS) entry which is preliminary data.</text>
</comment>
<sequence length="229" mass="25235">MSDVTLETPEEQPIKLVENQLPDDNTVGDKVVGESPLHHADLDSIAQKGPQEGGVYFREQKLMGMLTLRCVPSAAQQKTIKSLLGVALPMEPLTSVTKGEGEEAISVRWISPDEWLIIVAGDKAFELESRFHEKLKGHFSIVNVSGGSTIFEVSGDHVVDMLKKSTAVDFHISEFPVGKVVSTVFAKSGAVICRIGEKHFELVVRRSFADYLWLWIQDASREYGLAVKA</sequence>
<dbReference type="RefSeq" id="WP_199468830.1">
    <property type="nucleotide sequence ID" value="NZ_JAEMNX010000014.1"/>
</dbReference>
<dbReference type="Gene3D" id="3.30.70.1520">
    <property type="entry name" value="Heterotetrameric sarcosine oxidase"/>
    <property type="match status" value="1"/>
</dbReference>
<name>A0A934N6V1_9GAMM</name>